<dbReference type="Proteomes" id="UP000675968">
    <property type="component" value="Unassembled WGS sequence"/>
</dbReference>
<dbReference type="Pfam" id="PF01207">
    <property type="entry name" value="Dus"/>
    <property type="match status" value="1"/>
</dbReference>
<dbReference type="InterPro" id="IPR013785">
    <property type="entry name" value="Aldolase_TIM"/>
</dbReference>
<evidence type="ECO:0000313" key="3">
    <source>
        <dbReference type="Proteomes" id="UP000675968"/>
    </source>
</evidence>
<dbReference type="PANTHER" id="PTHR11082:SF25">
    <property type="entry name" value="DUS-LIKE FMN-BINDING DOMAIN-CONTAINING PROTEIN"/>
    <property type="match status" value="1"/>
</dbReference>
<organism evidence="2 3">
    <name type="scientific">Candidatus Iainarchaeum sp</name>
    <dbReference type="NCBI Taxonomy" id="3101447"/>
    <lineage>
        <taxon>Archaea</taxon>
        <taxon>Candidatus Iainarchaeota</taxon>
        <taxon>Candidatus Iainarchaeia</taxon>
        <taxon>Candidatus Iainarchaeales</taxon>
        <taxon>Candidatus Iainarchaeaceae</taxon>
        <taxon>Candidatus Iainarchaeum</taxon>
    </lineage>
</organism>
<dbReference type="CDD" id="cd02801">
    <property type="entry name" value="DUS_like_FMN"/>
    <property type="match status" value="1"/>
</dbReference>
<dbReference type="EMBL" id="JAGVWC010000008">
    <property type="protein sequence ID" value="MBS3061313.1"/>
    <property type="molecule type" value="Genomic_DNA"/>
</dbReference>
<feature type="domain" description="DUS-like FMN-binding" evidence="1">
    <location>
        <begin position="16"/>
        <end position="238"/>
    </location>
</feature>
<name>A0A8T4L217_9ARCH</name>
<dbReference type="PANTHER" id="PTHR11082">
    <property type="entry name" value="TRNA-DIHYDROURIDINE SYNTHASE"/>
    <property type="match status" value="1"/>
</dbReference>
<dbReference type="InterPro" id="IPR035587">
    <property type="entry name" value="DUS-like_FMN-bd"/>
</dbReference>
<dbReference type="SUPFAM" id="SSF51395">
    <property type="entry name" value="FMN-linked oxidoreductases"/>
    <property type="match status" value="1"/>
</dbReference>
<gene>
    <name evidence="2" type="ORF">J4215_01905</name>
</gene>
<comment type="caution">
    <text evidence="2">The sequence shown here is derived from an EMBL/GenBank/DDBJ whole genome shotgun (WGS) entry which is preliminary data.</text>
</comment>
<dbReference type="Gene3D" id="3.20.20.70">
    <property type="entry name" value="Aldolase class I"/>
    <property type="match status" value="1"/>
</dbReference>
<evidence type="ECO:0000313" key="2">
    <source>
        <dbReference type="EMBL" id="MBS3061313.1"/>
    </source>
</evidence>
<proteinExistence type="predicted"/>
<sequence length="308" mass="33541">MPTLKIGSLTLDNQLLLAPMFKVTDPAFRLLCREQGAALTFTEMTHSEAILRNPRVAAQASHTTPSDHPFGIQVSSAQPDRLIQTIQLLEEKADLFDINLGCPSDRTRESGIGSALLDHPDRVEALIHAMRKATQKPITAKIRLPSRPQDALDIAKRIENAGADGLTVHARTVLQGHSGPVDLDLVAKVKETLSIPVINNGGVWNQETYEYVLHTTHCDGVMLARSAIGNPGIFAQVQGKPGISPVDGLVRYLDHCETYGFLHVGRIKTNCLHFLSAIPKTKKADFSKAKTITELKALAAEVKANQTN</sequence>
<dbReference type="AlphaFoldDB" id="A0A8T4L217"/>
<protein>
    <submittedName>
        <fullName evidence="2">tRNA-dihydrouridine synthase family protein</fullName>
    </submittedName>
</protein>
<accession>A0A8T4L217</accession>
<evidence type="ECO:0000259" key="1">
    <source>
        <dbReference type="Pfam" id="PF01207"/>
    </source>
</evidence>
<reference evidence="2" key="1">
    <citation type="submission" date="2021-03" db="EMBL/GenBank/DDBJ databases">
        <authorList>
            <person name="Jaffe A."/>
        </authorList>
    </citation>
    <scope>NUCLEOTIDE SEQUENCE</scope>
    <source>
        <strain evidence="2">RIFCSPLOWO2_01_FULL_AR10_48_17</strain>
    </source>
</reference>
<reference evidence="2" key="2">
    <citation type="submission" date="2021-05" db="EMBL/GenBank/DDBJ databases">
        <title>Protein family content uncovers lineage relationships and bacterial pathway maintenance mechanisms in DPANN archaea.</title>
        <authorList>
            <person name="Castelle C.J."/>
            <person name="Meheust R."/>
            <person name="Jaffe A.L."/>
            <person name="Seitz K."/>
            <person name="Gong X."/>
            <person name="Baker B.J."/>
            <person name="Banfield J.F."/>
        </authorList>
    </citation>
    <scope>NUCLEOTIDE SEQUENCE</scope>
    <source>
        <strain evidence="2">RIFCSPLOWO2_01_FULL_AR10_48_17</strain>
    </source>
</reference>